<organism evidence="1 2">
    <name type="scientific">Coemansia furcata</name>
    <dbReference type="NCBI Taxonomy" id="417177"/>
    <lineage>
        <taxon>Eukaryota</taxon>
        <taxon>Fungi</taxon>
        <taxon>Fungi incertae sedis</taxon>
        <taxon>Zoopagomycota</taxon>
        <taxon>Kickxellomycotina</taxon>
        <taxon>Kickxellomycetes</taxon>
        <taxon>Kickxellales</taxon>
        <taxon>Kickxellaceae</taxon>
        <taxon>Coemansia</taxon>
    </lineage>
</organism>
<sequence>MKAYFDQTTFDYSQEQSLLTPKYNRRSSTCTHTRSSSESTIVCPDYMSHYSVAATIAAAAAAPANSTLPCMPTQAAASAHAMSAGLMSLKAHLAHLGAPSPMSIPTENSSIHSDHSARRRLRRDSLLCDMVTDNEDDDNGDDNDDDDEYSLPTPVSELEDRDDECLFDMDADRSQYPSMPQALDPKALSYRHMGKPEPWAVRPMELFNAHRAQVRAIDDDDDEFYL</sequence>
<evidence type="ECO:0000313" key="2">
    <source>
        <dbReference type="Proteomes" id="UP001140096"/>
    </source>
</evidence>
<accession>A0ACC1LIY2</accession>
<evidence type="ECO:0000313" key="1">
    <source>
        <dbReference type="EMBL" id="KAJ2809039.1"/>
    </source>
</evidence>
<gene>
    <name evidence="1" type="ORF">H4S07_003282</name>
</gene>
<dbReference type="EMBL" id="JANBUP010001026">
    <property type="protein sequence ID" value="KAJ2809039.1"/>
    <property type="molecule type" value="Genomic_DNA"/>
</dbReference>
<name>A0ACC1LIY2_9FUNG</name>
<proteinExistence type="predicted"/>
<comment type="caution">
    <text evidence="1">The sequence shown here is derived from an EMBL/GenBank/DDBJ whole genome shotgun (WGS) entry which is preliminary data.</text>
</comment>
<keyword evidence="2" id="KW-1185">Reference proteome</keyword>
<protein>
    <submittedName>
        <fullName evidence="1">Uncharacterized protein</fullName>
    </submittedName>
</protein>
<reference evidence="1" key="1">
    <citation type="submission" date="2022-07" db="EMBL/GenBank/DDBJ databases">
        <title>Phylogenomic reconstructions and comparative analyses of Kickxellomycotina fungi.</title>
        <authorList>
            <person name="Reynolds N.K."/>
            <person name="Stajich J.E."/>
            <person name="Barry K."/>
            <person name="Grigoriev I.V."/>
            <person name="Crous P."/>
            <person name="Smith M.E."/>
        </authorList>
    </citation>
    <scope>NUCLEOTIDE SEQUENCE</scope>
    <source>
        <strain evidence="1">CBS 102833</strain>
    </source>
</reference>
<dbReference type="Proteomes" id="UP001140096">
    <property type="component" value="Unassembled WGS sequence"/>
</dbReference>